<organism evidence="3 4">
    <name type="scientific">Stutzerimonas nosocomialis</name>
    <dbReference type="NCBI Taxonomy" id="1056496"/>
    <lineage>
        <taxon>Bacteria</taxon>
        <taxon>Pseudomonadati</taxon>
        <taxon>Pseudomonadota</taxon>
        <taxon>Gammaproteobacteria</taxon>
        <taxon>Pseudomonadales</taxon>
        <taxon>Pseudomonadaceae</taxon>
        <taxon>Stutzerimonas</taxon>
    </lineage>
</organism>
<dbReference type="Pfam" id="PF07007">
    <property type="entry name" value="LprI"/>
    <property type="match status" value="1"/>
</dbReference>
<reference evidence="3 4" key="1">
    <citation type="journal article" date="2017" name="Eur. J. Clin. Microbiol. Infect. Dis.">
        <title>Uncommonly isolated clinical Pseudomonas: identification and phylogenetic assignation.</title>
        <authorList>
            <person name="Mulet M."/>
            <person name="Gomila M."/>
            <person name="Ramirez A."/>
            <person name="Cardew S."/>
            <person name="Moore E.R."/>
            <person name="Lalucat J."/>
            <person name="Garcia-Valdes E."/>
        </authorList>
    </citation>
    <scope>NUCLEOTIDE SEQUENCE [LARGE SCALE GENOMIC DNA]</scope>
    <source>
        <strain evidence="3 4">SD129</strain>
    </source>
</reference>
<dbReference type="EMBL" id="QLAG01000041">
    <property type="protein sequence ID" value="TLX61568.1"/>
    <property type="molecule type" value="Genomic_DNA"/>
</dbReference>
<name>A0A5R9Q9J8_9GAMM</name>
<dbReference type="Gene3D" id="1.20.1270.180">
    <property type="match status" value="1"/>
</dbReference>
<feature type="chain" id="PRO_5024287954" evidence="1">
    <location>
        <begin position="19"/>
        <end position="133"/>
    </location>
</feature>
<feature type="domain" description="Lysozyme inhibitor LprI-like N-terminal" evidence="2">
    <location>
        <begin position="31"/>
        <end position="126"/>
    </location>
</feature>
<comment type="caution">
    <text evidence="3">The sequence shown here is derived from an EMBL/GenBank/DDBJ whole genome shotgun (WGS) entry which is preliminary data.</text>
</comment>
<dbReference type="Proteomes" id="UP000306753">
    <property type="component" value="Unassembled WGS sequence"/>
</dbReference>
<evidence type="ECO:0000259" key="2">
    <source>
        <dbReference type="Pfam" id="PF07007"/>
    </source>
</evidence>
<gene>
    <name evidence="3" type="ORF">DN820_20705</name>
</gene>
<dbReference type="AlphaFoldDB" id="A0A5R9Q9J8"/>
<keyword evidence="4" id="KW-1185">Reference proteome</keyword>
<proteinExistence type="predicted"/>
<sequence>MKKIYPFLILLFASPAYSGTAENPCEMIEISQQISQCAAYNKDQSDHLLNLSYKATMDRIQRQYGRDHPLADQYVSLLKKAQREWIKLRDADCRLEAFEIEETTEAHQVTIDNCISKMSNGRASYLKGVAPDL</sequence>
<evidence type="ECO:0000313" key="3">
    <source>
        <dbReference type="EMBL" id="TLX61568.1"/>
    </source>
</evidence>
<keyword evidence="1" id="KW-0732">Signal</keyword>
<evidence type="ECO:0000256" key="1">
    <source>
        <dbReference type="SAM" id="SignalP"/>
    </source>
</evidence>
<dbReference type="InterPro" id="IPR009739">
    <property type="entry name" value="LprI-like_N"/>
</dbReference>
<feature type="signal peptide" evidence="1">
    <location>
        <begin position="1"/>
        <end position="18"/>
    </location>
</feature>
<dbReference type="RefSeq" id="WP_138412813.1">
    <property type="nucleotide sequence ID" value="NZ_QLAG01000041.1"/>
</dbReference>
<accession>A0A5R9Q9J8</accession>
<evidence type="ECO:0000313" key="4">
    <source>
        <dbReference type="Proteomes" id="UP000306753"/>
    </source>
</evidence>
<protein>
    <submittedName>
        <fullName evidence="3">DUF1311 domain-containing protein</fullName>
    </submittedName>
</protein>